<feature type="region of interest" description="Disordered" evidence="1">
    <location>
        <begin position="106"/>
        <end position="153"/>
    </location>
</feature>
<comment type="caution">
    <text evidence="2">The sequence shown here is derived from an EMBL/GenBank/DDBJ whole genome shotgun (WGS) entry which is preliminary data.</text>
</comment>
<dbReference type="EMBL" id="JAIVGD010000028">
    <property type="protein sequence ID" value="KAH0737777.1"/>
    <property type="molecule type" value="Genomic_DNA"/>
</dbReference>
<keyword evidence="3" id="KW-1185">Reference proteome</keyword>
<name>A0ABQ7TUE9_SOLTU</name>
<organism evidence="2 3">
    <name type="scientific">Solanum tuberosum</name>
    <name type="common">Potato</name>
    <dbReference type="NCBI Taxonomy" id="4113"/>
    <lineage>
        <taxon>Eukaryota</taxon>
        <taxon>Viridiplantae</taxon>
        <taxon>Streptophyta</taxon>
        <taxon>Embryophyta</taxon>
        <taxon>Tracheophyta</taxon>
        <taxon>Spermatophyta</taxon>
        <taxon>Magnoliopsida</taxon>
        <taxon>eudicotyledons</taxon>
        <taxon>Gunneridae</taxon>
        <taxon>Pentapetalae</taxon>
        <taxon>asterids</taxon>
        <taxon>lamiids</taxon>
        <taxon>Solanales</taxon>
        <taxon>Solanaceae</taxon>
        <taxon>Solanoideae</taxon>
        <taxon>Solaneae</taxon>
        <taxon>Solanum</taxon>
    </lineage>
</organism>
<sequence>MNLNKGTIRNVQDIDRNGPFLASCAGYNSQMNVNHPAGARTMHEEANLMQKMMLNEQQTNNQITKRQASENLSVEAQSLNFSFGIHGNSMRITPIPMPCVMQDTNQDKAMEKSGHDQQQMDEQTSQSHQIKGKEVQTCKPTNKNVTKTDATNTEAHLHNVMNEKISRNDEFSKQVSNLGHKDKEGQKDQNKDTNEQGGTSRLQQENNRANRDYQNNFPWISNNYARYDPNL</sequence>
<protein>
    <submittedName>
        <fullName evidence="2">Uncharacterized protein</fullName>
    </submittedName>
</protein>
<evidence type="ECO:0000313" key="2">
    <source>
        <dbReference type="EMBL" id="KAH0737777.1"/>
    </source>
</evidence>
<feature type="compositionally biased region" description="Basic and acidic residues" evidence="1">
    <location>
        <begin position="179"/>
        <end position="194"/>
    </location>
</feature>
<proteinExistence type="predicted"/>
<feature type="region of interest" description="Disordered" evidence="1">
    <location>
        <begin position="178"/>
        <end position="231"/>
    </location>
</feature>
<feature type="compositionally biased region" description="Polar residues" evidence="1">
    <location>
        <begin position="116"/>
        <end position="129"/>
    </location>
</feature>
<gene>
    <name evidence="2" type="ORF">KY290_036482</name>
</gene>
<feature type="compositionally biased region" description="Basic and acidic residues" evidence="1">
    <location>
        <begin position="106"/>
        <end position="115"/>
    </location>
</feature>
<feature type="compositionally biased region" description="Polar residues" evidence="1">
    <location>
        <begin position="138"/>
        <end position="153"/>
    </location>
</feature>
<evidence type="ECO:0000256" key="1">
    <source>
        <dbReference type="SAM" id="MobiDB-lite"/>
    </source>
</evidence>
<evidence type="ECO:0000313" key="3">
    <source>
        <dbReference type="Proteomes" id="UP000826656"/>
    </source>
</evidence>
<feature type="compositionally biased region" description="Polar residues" evidence="1">
    <location>
        <begin position="195"/>
        <end position="224"/>
    </location>
</feature>
<accession>A0ABQ7TUE9</accession>
<dbReference type="Proteomes" id="UP000826656">
    <property type="component" value="Unassembled WGS sequence"/>
</dbReference>
<reference evidence="2 3" key="1">
    <citation type="journal article" date="2021" name="bioRxiv">
        <title>Chromosome-scale and haplotype-resolved genome assembly of a tetraploid potato cultivar.</title>
        <authorList>
            <person name="Sun H."/>
            <person name="Jiao W.-B."/>
            <person name="Krause K."/>
            <person name="Campoy J.A."/>
            <person name="Goel M."/>
            <person name="Folz-Donahue K."/>
            <person name="Kukat C."/>
            <person name="Huettel B."/>
            <person name="Schneeberger K."/>
        </authorList>
    </citation>
    <scope>NUCLEOTIDE SEQUENCE [LARGE SCALE GENOMIC DNA]</scope>
    <source>
        <strain evidence="2">SolTubOtavaFocal</strain>
        <tissue evidence="2">Leaves</tissue>
    </source>
</reference>